<reference evidence="2 3" key="1">
    <citation type="submission" date="2023-07" db="EMBL/GenBank/DDBJ databases">
        <title>Functional and genomic diversity of the sorghum phyllosphere microbiome.</title>
        <authorList>
            <person name="Shade A."/>
        </authorList>
    </citation>
    <scope>NUCLEOTIDE SEQUENCE [LARGE SCALE GENOMIC DNA]</scope>
    <source>
        <strain evidence="2 3">SORGH_AS_1064</strain>
    </source>
</reference>
<dbReference type="EMBL" id="JAUTAL010000001">
    <property type="protein sequence ID" value="MDQ1097218.1"/>
    <property type="molecule type" value="Genomic_DNA"/>
</dbReference>
<comment type="caution">
    <text evidence="2">The sequence shown here is derived from an EMBL/GenBank/DDBJ whole genome shotgun (WGS) entry which is preliminary data.</text>
</comment>
<name>A0ABU0TLX1_9FLAO</name>
<protein>
    <recommendedName>
        <fullName evidence="1">LysM domain-containing protein</fullName>
    </recommendedName>
</protein>
<dbReference type="Proteomes" id="UP001225072">
    <property type="component" value="Unassembled WGS sequence"/>
</dbReference>
<evidence type="ECO:0000259" key="1">
    <source>
        <dbReference type="PROSITE" id="PS51782"/>
    </source>
</evidence>
<gene>
    <name evidence="2" type="ORF">QE404_002365</name>
</gene>
<keyword evidence="3" id="KW-1185">Reference proteome</keyword>
<dbReference type="InterPro" id="IPR018392">
    <property type="entry name" value="LysM"/>
</dbReference>
<evidence type="ECO:0000313" key="2">
    <source>
        <dbReference type="EMBL" id="MDQ1097218.1"/>
    </source>
</evidence>
<organism evidence="2 3">
    <name type="scientific">Chryseobacterium camelliae</name>
    <dbReference type="NCBI Taxonomy" id="1265445"/>
    <lineage>
        <taxon>Bacteria</taxon>
        <taxon>Pseudomonadati</taxon>
        <taxon>Bacteroidota</taxon>
        <taxon>Flavobacteriia</taxon>
        <taxon>Flavobacteriales</taxon>
        <taxon>Weeksellaceae</taxon>
        <taxon>Chryseobacterium group</taxon>
        <taxon>Chryseobacterium</taxon>
    </lineage>
</organism>
<proteinExistence type="predicted"/>
<feature type="domain" description="LysM" evidence="1">
    <location>
        <begin position="4"/>
        <end position="48"/>
    </location>
</feature>
<accession>A0ABU0TLX1</accession>
<dbReference type="PROSITE" id="PS51782">
    <property type="entry name" value="LYSM"/>
    <property type="match status" value="1"/>
</dbReference>
<evidence type="ECO:0000313" key="3">
    <source>
        <dbReference type="Proteomes" id="UP001225072"/>
    </source>
</evidence>
<sequence>MEPHKYYFKNGDTLSSIADEIGLAISEIKKYHNEFSRPHEWIKEDYSLPTWSKYIIIPDSIETLKKRREDLTSTKKVRLVQEETECDQYIIRQKIDMQVSGNSMIDSETEIIWKFKKVKKENLFQVDIQQKSHQIKYIKSIYRQLAEYMQKFNKPLEHLVVELFQEGNVKTLVNQEEIWNVWNALKKELKPELGNTLEEKNMIEGGDKDFSNTLPLIKNSILYNLFFNDVFHEYSELDTFIELEKHEYTSQIFANEKVTLCRKRKIEKEGNIVKIKFYSESDPAKNGHLKHIYNTKLKDFLKENYDYALSWSVEYHFDAYNGKMFLCHSKIKEQANRKYSHLTEHKIELIKSNNNA</sequence>
<dbReference type="RefSeq" id="WP_307450581.1">
    <property type="nucleotide sequence ID" value="NZ_JAUTAL010000001.1"/>
</dbReference>